<dbReference type="GO" id="GO:0043709">
    <property type="term" value="P:cell adhesion involved in single-species biofilm formation"/>
    <property type="evidence" value="ECO:0007669"/>
    <property type="project" value="TreeGrafter"/>
</dbReference>
<keyword evidence="4" id="KW-0281">Fimbrium</keyword>
<evidence type="ECO:0000256" key="3">
    <source>
        <dbReference type="ARBA" id="ARBA00022729"/>
    </source>
</evidence>
<dbReference type="OrthoDB" id="6480706at2"/>
<accession>A0A1S8CHQ4</accession>
<dbReference type="PANTHER" id="PTHR33420">
    <property type="entry name" value="FIMBRIAL SUBUNIT ELFA-RELATED"/>
    <property type="match status" value="1"/>
</dbReference>
<dbReference type="PANTHER" id="PTHR33420:SF3">
    <property type="entry name" value="FIMBRIAL SUBUNIT ELFA"/>
    <property type="match status" value="1"/>
</dbReference>
<feature type="signal peptide" evidence="5">
    <location>
        <begin position="1"/>
        <end position="24"/>
    </location>
</feature>
<sequence length="184" mass="18313">MRKILSTMTPVALLLLAAAGNAQAASNAQLTVTGTVVAATCDVSLSTNNLDLGNHTPADFTAVATPVVASQKSFTVGVNNCQTPLLGGDTANLVVSGQTLGGNPNIFNSTGTNTGVMLRLASAPAGTYIKSGDKLLVATAGATPAQTDFNGKTLSLQAGLAATTTTGVNIGAVNAPVLFSFAYN</sequence>
<dbReference type="InterPro" id="IPR036937">
    <property type="entry name" value="Adhesion_dom_fimbrial_sf"/>
</dbReference>
<evidence type="ECO:0000313" key="8">
    <source>
        <dbReference type="Proteomes" id="UP000216021"/>
    </source>
</evidence>
<comment type="caution">
    <text evidence="7">The sequence shown here is derived from an EMBL/GenBank/DDBJ whole genome shotgun (WGS) entry which is preliminary data.</text>
</comment>
<proteinExistence type="inferred from homology"/>
<comment type="similarity">
    <text evidence="2">Belongs to the fimbrial protein family.</text>
</comment>
<reference evidence="7 8" key="1">
    <citation type="submission" date="2016-11" db="EMBL/GenBank/DDBJ databases">
        <title>Rahnella oryzae sp. nov., isolated from rice root.</title>
        <authorList>
            <person name="Zhang X.-X."/>
            <person name="Zhang J."/>
        </authorList>
    </citation>
    <scope>NUCLEOTIDE SEQUENCE [LARGE SCALE GENOMIC DNA]</scope>
    <source>
        <strain evidence="7 8">J11-6</strain>
    </source>
</reference>
<dbReference type="STRING" id="2034155.BMI79_14400"/>
<dbReference type="InterPro" id="IPR000259">
    <property type="entry name" value="Adhesion_dom_fimbrial"/>
</dbReference>
<comment type="subcellular location">
    <subcellularLocation>
        <location evidence="1">Fimbrium</location>
    </subcellularLocation>
</comment>
<evidence type="ECO:0000256" key="5">
    <source>
        <dbReference type="SAM" id="SignalP"/>
    </source>
</evidence>
<dbReference type="InterPro" id="IPR008966">
    <property type="entry name" value="Adhesion_dom_sf"/>
</dbReference>
<dbReference type="Pfam" id="PF00419">
    <property type="entry name" value="Fimbrial"/>
    <property type="match status" value="1"/>
</dbReference>
<evidence type="ECO:0000259" key="6">
    <source>
        <dbReference type="Pfam" id="PF00419"/>
    </source>
</evidence>
<feature type="domain" description="Fimbrial-type adhesion" evidence="6">
    <location>
        <begin position="32"/>
        <end position="183"/>
    </location>
</feature>
<name>A0A1S8CHQ4_9GAMM</name>
<dbReference type="Gene3D" id="2.60.40.1090">
    <property type="entry name" value="Fimbrial-type adhesion domain"/>
    <property type="match status" value="1"/>
</dbReference>
<evidence type="ECO:0000256" key="4">
    <source>
        <dbReference type="ARBA" id="ARBA00023263"/>
    </source>
</evidence>
<evidence type="ECO:0000256" key="2">
    <source>
        <dbReference type="ARBA" id="ARBA00006671"/>
    </source>
</evidence>
<dbReference type="AlphaFoldDB" id="A0A1S8CHQ4"/>
<dbReference type="EMBL" id="MOXD01000007">
    <property type="protein sequence ID" value="OMQ21892.1"/>
    <property type="molecule type" value="Genomic_DNA"/>
</dbReference>
<evidence type="ECO:0000256" key="1">
    <source>
        <dbReference type="ARBA" id="ARBA00004561"/>
    </source>
</evidence>
<feature type="chain" id="PRO_5011983719" description="Fimbrial-type adhesion domain-containing protein" evidence="5">
    <location>
        <begin position="25"/>
        <end position="184"/>
    </location>
</feature>
<dbReference type="SUPFAM" id="SSF49401">
    <property type="entry name" value="Bacterial adhesins"/>
    <property type="match status" value="1"/>
</dbReference>
<dbReference type="InterPro" id="IPR050263">
    <property type="entry name" value="Bact_Fimbrial_Adh_Pro"/>
</dbReference>
<dbReference type="GO" id="GO:0009289">
    <property type="term" value="C:pilus"/>
    <property type="evidence" value="ECO:0007669"/>
    <property type="project" value="UniProtKB-SubCell"/>
</dbReference>
<protein>
    <recommendedName>
        <fullName evidence="6">Fimbrial-type adhesion domain-containing protein</fullName>
    </recommendedName>
</protein>
<gene>
    <name evidence="7" type="ORF">BMI79_14400</name>
</gene>
<keyword evidence="8" id="KW-1185">Reference proteome</keyword>
<organism evidence="7 8">
    <name type="scientific">Serratia oryzae</name>
    <dbReference type="NCBI Taxonomy" id="2034155"/>
    <lineage>
        <taxon>Bacteria</taxon>
        <taxon>Pseudomonadati</taxon>
        <taxon>Pseudomonadota</taxon>
        <taxon>Gammaproteobacteria</taxon>
        <taxon>Enterobacterales</taxon>
        <taxon>Yersiniaceae</taxon>
        <taxon>Serratia</taxon>
    </lineage>
</organism>
<keyword evidence="3 5" id="KW-0732">Signal</keyword>
<evidence type="ECO:0000313" key="7">
    <source>
        <dbReference type="EMBL" id="OMQ21892.1"/>
    </source>
</evidence>
<dbReference type="Proteomes" id="UP000216021">
    <property type="component" value="Unassembled WGS sequence"/>
</dbReference>